<evidence type="ECO:0008006" key="2">
    <source>
        <dbReference type="Google" id="ProtNLM"/>
    </source>
</evidence>
<dbReference type="Gene3D" id="3.30.460.10">
    <property type="entry name" value="Beta Polymerase, domain 2"/>
    <property type="match status" value="1"/>
</dbReference>
<sequence length="262" mass="30153">MSQPVSPFPARFLPAIRALLQLQQHERYLGAIIFGSLARMEATDKSDCDAKVIVNEENPCSNINHPSIGGVKLDLTFLSLEQLRKHTREEMERAERIPIIAKSIILFDKTQQLQSLQQEARKAQPKKIRDDELQMLHFMIFHGNDKAERNLHDDPLTALLVMHVGLNDFLHYHYQLCGRWWVSSKRLLADLRTWDPPLAHLVEQFVSTGEVQAKFAYWRAIIDHIVEPLGGRQPIYENNCTCPICQRDLAHLLSFSQDGQNI</sequence>
<dbReference type="InterPro" id="IPR043519">
    <property type="entry name" value="NT_sf"/>
</dbReference>
<gene>
    <name evidence="1" type="ORF">KTC_23550</name>
</gene>
<dbReference type="AlphaFoldDB" id="A0A455SR28"/>
<name>A0A455SR28_9CHLR</name>
<dbReference type="SUPFAM" id="SSF81301">
    <property type="entry name" value="Nucleotidyltransferase"/>
    <property type="match status" value="1"/>
</dbReference>
<reference evidence="1" key="1">
    <citation type="submission" date="2018-12" db="EMBL/GenBank/DDBJ databases">
        <title>Novel natural products biosynthetic potential of the class Ktedonobacteria.</title>
        <authorList>
            <person name="Zheng Y."/>
            <person name="Saitou A."/>
            <person name="Wang C.M."/>
            <person name="Toyoda A."/>
            <person name="Minakuchi Y."/>
            <person name="Sekiguchi Y."/>
            <person name="Ueda K."/>
            <person name="Takano H."/>
            <person name="Sakai Y."/>
            <person name="Yokota A."/>
            <person name="Yabe S."/>
        </authorList>
    </citation>
    <scope>NUCLEOTIDE SEQUENCE</scope>
    <source>
        <strain evidence="1">COM3</strain>
    </source>
</reference>
<accession>A0A455SR28</accession>
<organism evidence="1">
    <name type="scientific">Thermosporothrix sp. COM3</name>
    <dbReference type="NCBI Taxonomy" id="2490863"/>
    <lineage>
        <taxon>Bacteria</taxon>
        <taxon>Bacillati</taxon>
        <taxon>Chloroflexota</taxon>
        <taxon>Ktedonobacteria</taxon>
        <taxon>Ktedonobacterales</taxon>
        <taxon>Thermosporotrichaceae</taxon>
        <taxon>Thermosporothrix</taxon>
    </lineage>
</organism>
<proteinExistence type="predicted"/>
<dbReference type="EMBL" id="AP019376">
    <property type="protein sequence ID" value="BBH87604.1"/>
    <property type="molecule type" value="Genomic_DNA"/>
</dbReference>
<evidence type="ECO:0000313" key="1">
    <source>
        <dbReference type="EMBL" id="BBH87604.1"/>
    </source>
</evidence>
<protein>
    <recommendedName>
        <fullName evidence="2">Polymerase beta nucleotidyltransferase domain-containing protein</fullName>
    </recommendedName>
</protein>